<dbReference type="Proteomes" id="UP000479000">
    <property type="component" value="Unassembled WGS sequence"/>
</dbReference>
<protein>
    <submittedName>
        <fullName evidence="1">Uncharacterized protein</fullName>
    </submittedName>
</protein>
<reference evidence="1 2" key="1">
    <citation type="submission" date="2020-02" db="EMBL/GenBank/DDBJ databases">
        <authorList>
            <person name="Ferguson B K."/>
        </authorList>
    </citation>
    <scope>NUCLEOTIDE SEQUENCE [LARGE SCALE GENOMIC DNA]</scope>
</reference>
<keyword evidence="2" id="KW-1185">Reference proteome</keyword>
<evidence type="ECO:0000313" key="2">
    <source>
        <dbReference type="Proteomes" id="UP000479000"/>
    </source>
</evidence>
<evidence type="ECO:0000313" key="1">
    <source>
        <dbReference type="EMBL" id="CAB0004344.1"/>
    </source>
</evidence>
<accession>A0A6H5GK44</accession>
<name>A0A6H5GK44_9HEMI</name>
<dbReference type="EMBL" id="CADCXU010014870">
    <property type="protein sequence ID" value="CAB0004344.1"/>
    <property type="molecule type" value="Genomic_DNA"/>
</dbReference>
<dbReference type="AlphaFoldDB" id="A0A6H5GK44"/>
<organism evidence="1 2">
    <name type="scientific">Nesidiocoris tenuis</name>
    <dbReference type="NCBI Taxonomy" id="355587"/>
    <lineage>
        <taxon>Eukaryota</taxon>
        <taxon>Metazoa</taxon>
        <taxon>Ecdysozoa</taxon>
        <taxon>Arthropoda</taxon>
        <taxon>Hexapoda</taxon>
        <taxon>Insecta</taxon>
        <taxon>Pterygota</taxon>
        <taxon>Neoptera</taxon>
        <taxon>Paraneoptera</taxon>
        <taxon>Hemiptera</taxon>
        <taxon>Heteroptera</taxon>
        <taxon>Panheteroptera</taxon>
        <taxon>Cimicomorpha</taxon>
        <taxon>Miridae</taxon>
        <taxon>Dicyphina</taxon>
        <taxon>Nesidiocoris</taxon>
    </lineage>
</organism>
<proteinExistence type="predicted"/>
<gene>
    <name evidence="1" type="ORF">NTEN_LOCUS9821</name>
</gene>
<sequence length="310" mass="35325">MRFKSESSASVNWPFRVVIISARFFTSCTRLKSQRIFHFIYFFVERVEQFEGWILDQVPTLSLREAGHARDNFGYRARSQRLERRITLLFYFAGLTRIAQCPLCSLRGVAAANCRAWIARLSSPCPALEGRSGDPVLFSRIPRSSGRPVEQISAILSQTLRGIQTSIEAIVLSYYRIIDDTGIGTTEVAYSAGNLVAEGLNRVVVELVLSFTPSDSNWWASNLSDQSDSRRSLMALFRSNCSSIWTNVLSIKLETSRTRAHSCKSRIPSDLRIHGDFIWEDFGFLNFTYFDKLHFNFVLLQVESFPERSS</sequence>